<name>A0A3B0YQG3_9ZZZZ</name>
<evidence type="ECO:0000259" key="5">
    <source>
        <dbReference type="Pfam" id="PF07940"/>
    </source>
</evidence>
<dbReference type="Gene3D" id="1.50.10.100">
    <property type="entry name" value="Chondroitin AC/alginate lyase"/>
    <property type="match status" value="1"/>
</dbReference>
<dbReference type="AlphaFoldDB" id="A0A3B0YQG3"/>
<protein>
    <submittedName>
        <fullName evidence="7">Uncharacterized protein</fullName>
    </submittedName>
</protein>
<keyword evidence="2" id="KW-0732">Signal</keyword>
<dbReference type="SUPFAM" id="SSF48230">
    <property type="entry name" value="Chondroitin AC/alginate lyase"/>
    <property type="match status" value="1"/>
</dbReference>
<comment type="subcellular location">
    <subcellularLocation>
        <location evidence="1">Periplasm</location>
    </subcellularLocation>
</comment>
<dbReference type="PANTHER" id="PTHR39210">
    <property type="entry name" value="HEPARIN-SULFATE LYASE"/>
    <property type="match status" value="1"/>
</dbReference>
<evidence type="ECO:0000256" key="3">
    <source>
        <dbReference type="ARBA" id="ARBA00022764"/>
    </source>
</evidence>
<dbReference type="GO" id="GO:0016829">
    <property type="term" value="F:lyase activity"/>
    <property type="evidence" value="ECO:0007669"/>
    <property type="project" value="UniProtKB-KW"/>
</dbReference>
<dbReference type="PANTHER" id="PTHR39210:SF1">
    <property type="entry name" value="HEPARIN-SULFATE LYASE"/>
    <property type="match status" value="1"/>
</dbReference>
<evidence type="ECO:0000313" key="7">
    <source>
        <dbReference type="EMBL" id="VAW83145.1"/>
    </source>
</evidence>
<reference evidence="7" key="1">
    <citation type="submission" date="2018-06" db="EMBL/GenBank/DDBJ databases">
        <authorList>
            <person name="Zhirakovskaya E."/>
        </authorList>
    </citation>
    <scope>NUCLEOTIDE SEQUENCE</scope>
</reference>
<sequence>MDIHWYLNRLKRMSAPEMLYRVRQIGGAQLQKRGLFRADSPPTPDFNGSVHAVNYADIQVDRQSYIEAAEAILDGRLDVFAKKNCKIDFPPAWNRDPLTEITAPLTHGKTLNYRDESLVGNIKYLWEPSRHLHLVTLAQAYKLTDELKYFSGFKTLLSSWFEQCPYLMGPQWTSSLELAIRLINWSFAWQILGGQESPLWQNKDNQQFRDKWLESVYQHCDFIAGHFSRFSSANNHLIGEAAGLFVGASTWPYWGKMDPWRNLAQNILEEEALRQNGEDGVNLEQTTSYQQFVLDFLLIPAVTGKNNGISFSDDYWSRIKSMLQYLVAITDCDGNIPMIGDADDGYVVALSQEKNFCPYRSLVTTGAVLFSSGDLKGSIQNVDDKTQWLLGPDRCAEFGNLEVGHLQRRRAYPVGGYYILGTRLGEPEEVMAIIDAGPLGYQSIAAHGHADALSFVLNVAGQEVLIDPGTYSYHTEKIWRDYFRGTAAHNTIRIDGEDQSVIGGNFMWMEHAEAKVDTFTNCDKEDVFSGSHDGYTRLADPVIHRRKLCLDKLTNDIFVEDEITSLKEHYLEQFWHFSEFLDLDLDGHKLVIRGRDLSVTMTLDSRFSQIELVKGRDNPPAGWVSRSFDVKVPTNTLVCSLTIQSSIVLKTTIRIN</sequence>
<keyword evidence="4" id="KW-0456">Lyase</keyword>
<dbReference type="InterPro" id="IPR031680">
    <property type="entry name" value="Hepar_II_III_N"/>
</dbReference>
<evidence type="ECO:0000256" key="1">
    <source>
        <dbReference type="ARBA" id="ARBA00004418"/>
    </source>
</evidence>
<dbReference type="EMBL" id="UOFO01000002">
    <property type="protein sequence ID" value="VAW83145.1"/>
    <property type="molecule type" value="Genomic_DNA"/>
</dbReference>
<dbReference type="Pfam" id="PF07940">
    <property type="entry name" value="Hepar_II_III_C"/>
    <property type="match status" value="1"/>
</dbReference>
<feature type="domain" description="Heparin-sulfate lyase N-terminal" evidence="6">
    <location>
        <begin position="110"/>
        <end position="345"/>
    </location>
</feature>
<dbReference type="InterPro" id="IPR012480">
    <property type="entry name" value="Hepar_II_III_C"/>
</dbReference>
<accession>A0A3B0YQG3</accession>
<dbReference type="Gene3D" id="2.70.98.70">
    <property type="match status" value="1"/>
</dbReference>
<gene>
    <name evidence="7" type="ORF">MNBD_GAMMA16-443</name>
</gene>
<evidence type="ECO:0000256" key="4">
    <source>
        <dbReference type="ARBA" id="ARBA00023239"/>
    </source>
</evidence>
<organism evidence="7">
    <name type="scientific">hydrothermal vent metagenome</name>
    <dbReference type="NCBI Taxonomy" id="652676"/>
    <lineage>
        <taxon>unclassified sequences</taxon>
        <taxon>metagenomes</taxon>
        <taxon>ecological metagenomes</taxon>
    </lineage>
</organism>
<proteinExistence type="predicted"/>
<dbReference type="GO" id="GO:0042597">
    <property type="term" value="C:periplasmic space"/>
    <property type="evidence" value="ECO:0007669"/>
    <property type="project" value="UniProtKB-SubCell"/>
</dbReference>
<evidence type="ECO:0000256" key="2">
    <source>
        <dbReference type="ARBA" id="ARBA00022729"/>
    </source>
</evidence>
<evidence type="ECO:0000259" key="6">
    <source>
        <dbReference type="Pfam" id="PF16889"/>
    </source>
</evidence>
<dbReference type="Pfam" id="PF16889">
    <property type="entry name" value="Hepar_II_III_N"/>
    <property type="match status" value="1"/>
</dbReference>
<dbReference type="InterPro" id="IPR008929">
    <property type="entry name" value="Chondroitin_lyas"/>
</dbReference>
<keyword evidence="3" id="KW-0574">Periplasm</keyword>
<feature type="domain" description="Heparinase II/III-like C-terminal" evidence="5">
    <location>
        <begin position="408"/>
        <end position="638"/>
    </location>
</feature>